<dbReference type="PANTHER" id="PTHR43976:SF16">
    <property type="entry name" value="SHORT-CHAIN DEHYDROGENASE_REDUCTASE FAMILY PROTEIN"/>
    <property type="match status" value="1"/>
</dbReference>
<dbReference type="OrthoDB" id="1274115at2759"/>
<reference evidence="3" key="1">
    <citation type="journal article" date="2020" name="New Phytol.">
        <title>Comparative genomics reveals dynamic genome evolution in host specialist ectomycorrhizal fungi.</title>
        <authorList>
            <person name="Lofgren L.A."/>
            <person name="Nguyen N.H."/>
            <person name="Vilgalys R."/>
            <person name="Ruytinx J."/>
            <person name="Liao H.L."/>
            <person name="Branco S."/>
            <person name="Kuo A."/>
            <person name="LaButti K."/>
            <person name="Lipzen A."/>
            <person name="Andreopoulos W."/>
            <person name="Pangilinan J."/>
            <person name="Riley R."/>
            <person name="Hundley H."/>
            <person name="Na H."/>
            <person name="Barry K."/>
            <person name="Grigoriev I.V."/>
            <person name="Stajich J.E."/>
            <person name="Kennedy P.G."/>
        </authorList>
    </citation>
    <scope>NUCLEOTIDE SEQUENCE</scope>
    <source>
        <strain evidence="3">FC423</strain>
    </source>
</reference>
<dbReference type="InterPro" id="IPR036291">
    <property type="entry name" value="NAD(P)-bd_dom_sf"/>
</dbReference>
<dbReference type="GeneID" id="64694017"/>
<protein>
    <submittedName>
        <fullName evidence="3">Uncharacterized protein</fullName>
    </submittedName>
</protein>
<dbReference type="AlphaFoldDB" id="A0A9P7EXG6"/>
<dbReference type="SUPFAM" id="SSF51735">
    <property type="entry name" value="NAD(P)-binding Rossmann-fold domains"/>
    <property type="match status" value="1"/>
</dbReference>
<evidence type="ECO:0000256" key="2">
    <source>
        <dbReference type="ARBA" id="ARBA00023002"/>
    </source>
</evidence>
<keyword evidence="2" id="KW-0560">Oxidoreductase</keyword>
<comment type="similarity">
    <text evidence="1">Belongs to the short-chain dehydrogenases/reductases (SDR) family.</text>
</comment>
<sequence length="162" mass="18138">FREVNKPIGGRLLQVSSRLGFVGGAAAAFYKWRCSPHYLALEGLSESLAKELDPVWDIKVTIIEPGPFHTKIFKDNLRLTTQHPAYANPSLPGSQYRQFVVLGNIDGDADKAVAAIEKLTHLNDVPMCLPLHRRVIVGAREKIKSLTEEVNKCESWSEDLYH</sequence>
<dbReference type="RefSeq" id="XP_041288299.1">
    <property type="nucleotide sequence ID" value="XM_041431758.1"/>
</dbReference>
<dbReference type="Gene3D" id="3.40.50.720">
    <property type="entry name" value="NAD(P)-binding Rossmann-like Domain"/>
    <property type="match status" value="1"/>
</dbReference>
<comment type="caution">
    <text evidence="3">The sequence shown here is derived from an EMBL/GenBank/DDBJ whole genome shotgun (WGS) entry which is preliminary data.</text>
</comment>
<organism evidence="3 4">
    <name type="scientific">Suillus discolor</name>
    <dbReference type="NCBI Taxonomy" id="1912936"/>
    <lineage>
        <taxon>Eukaryota</taxon>
        <taxon>Fungi</taxon>
        <taxon>Dikarya</taxon>
        <taxon>Basidiomycota</taxon>
        <taxon>Agaricomycotina</taxon>
        <taxon>Agaricomycetes</taxon>
        <taxon>Agaricomycetidae</taxon>
        <taxon>Boletales</taxon>
        <taxon>Suillineae</taxon>
        <taxon>Suillaceae</taxon>
        <taxon>Suillus</taxon>
    </lineage>
</organism>
<proteinExistence type="inferred from homology"/>
<name>A0A9P7EXG6_9AGAM</name>
<feature type="non-terminal residue" evidence="3">
    <location>
        <position position="162"/>
    </location>
</feature>
<evidence type="ECO:0000256" key="1">
    <source>
        <dbReference type="ARBA" id="ARBA00006484"/>
    </source>
</evidence>
<dbReference type="PANTHER" id="PTHR43976">
    <property type="entry name" value="SHORT CHAIN DEHYDROGENASE"/>
    <property type="match status" value="1"/>
</dbReference>
<dbReference type="EMBL" id="JABBWM010000068">
    <property type="protein sequence ID" value="KAG2096707.1"/>
    <property type="molecule type" value="Genomic_DNA"/>
</dbReference>
<accession>A0A9P7EXG6</accession>
<keyword evidence="4" id="KW-1185">Reference proteome</keyword>
<dbReference type="GO" id="GO:0016491">
    <property type="term" value="F:oxidoreductase activity"/>
    <property type="evidence" value="ECO:0007669"/>
    <property type="project" value="UniProtKB-KW"/>
</dbReference>
<evidence type="ECO:0000313" key="4">
    <source>
        <dbReference type="Proteomes" id="UP000823399"/>
    </source>
</evidence>
<dbReference type="Proteomes" id="UP000823399">
    <property type="component" value="Unassembled WGS sequence"/>
</dbReference>
<dbReference type="InterPro" id="IPR051911">
    <property type="entry name" value="SDR_oxidoreductase"/>
</dbReference>
<gene>
    <name evidence="3" type="ORF">F5147DRAFT_583914</name>
</gene>
<evidence type="ECO:0000313" key="3">
    <source>
        <dbReference type="EMBL" id="KAG2096707.1"/>
    </source>
</evidence>